<evidence type="ECO:0000259" key="21">
    <source>
        <dbReference type="PROSITE" id="PS50222"/>
    </source>
</evidence>
<evidence type="ECO:0000256" key="19">
    <source>
        <dbReference type="ARBA" id="ARBA00083181"/>
    </source>
</evidence>
<name>A0A1U7T9Y8_CARSF</name>
<feature type="domain" description="EF-hand" evidence="21">
    <location>
        <begin position="990"/>
        <end position="1025"/>
    </location>
</feature>
<evidence type="ECO:0000256" key="5">
    <source>
        <dbReference type="ARBA" id="ARBA00022553"/>
    </source>
</evidence>
<comment type="subcellular location">
    <subcellularLocation>
        <location evidence="2">Cytoplasm</location>
        <location evidence="2">Cytoskeleton</location>
        <location evidence="2">Flagellum axoneme</location>
    </subcellularLocation>
    <subcellularLocation>
        <location evidence="1">Nucleus</location>
    </subcellularLocation>
</comment>
<dbReference type="Pfam" id="PF13499">
    <property type="entry name" value="EF-hand_7"/>
    <property type="match status" value="1"/>
</dbReference>
<dbReference type="GeneID" id="103261044"/>
<feature type="domain" description="EF-hand" evidence="21">
    <location>
        <begin position="1095"/>
        <end position="1130"/>
    </location>
</feature>
<dbReference type="FunFam" id="1.10.238.10:FF:000240">
    <property type="entry name" value="EF-hand calcium-binding domain-containing protein 6"/>
    <property type="match status" value="1"/>
</dbReference>
<sequence length="1527" mass="176015">MKRNSKKINATKGTNTLSGSTKARDLMSKMANIPYWLTSYHPTQKFTYSRPHSSPCRVYSRNGFQNMFRPSSTTAVANPILSSLDVKRILFQKITNKGDELKKTFQLLDTGQNLTVSKSELRRIITDFLMPLTREQFQDVLAQIPLTSSGTIPYLEFLSRFGRIDTNINVIKRGSGNKMNCCRTLKELEIQVGEKVFKNIKTVIKAFKLIDVNKTGLVQPQELRRVLEIFCLKFRDEEYEKFSKHYNINKDTAVDYNVFLKNLSINNDLNLRYFMENQEVSSENQQTQNSKKEHLLSSMSSEAIWQNYSLDEIERTFYQEFSKSYEKIEKALSAGDPSKGGYVSFNYLKIVLDTFVCRLPRRIFIQLLKRFGLKPTTKINWKQFLTSFYEPQGLAFSSTASLTKRNSINSRNQSHKENIITKLFRNAEDCYTSLKKALLIINSKPDGQVAGEDLRHILNCMVVKLSDSEFKELMHTLDPADTGMVNISTFIDLLEEEPKMRKTALCTGTKTPLFLAWDSVEGIVHDAITRNQQAFFNTLQSYDLGDTGLISRNNFKKIMQTFCPCLTNEHLIKLCSKFQDIASGRILYKKLLACVGVNGPPTVSPILVPKNQLFDEGFQKEEQQQPDLSERTKPTEDKTTLIKSMTKEEVIENLKNCIQQQDPTFRKRFLDFSKGPDRKININDFKKVLEGSGMPMDDDQYALLTAKIGYKKEGMSYLDFAAGFEEAPMSGPEATPPPTPASSKSHVHNHFVTAEECLKLFPKRLKESFRDPYSAFFKMDTDRDGIINMYDLHRLLQHLLFNLKDNEFERFLGLLGLRLSVTLNFREFRNLCEKRTIRTDDPPQRLIRPKQKVADSELACEQAHQYLVTKAKNRWSDLSKNFIETDNEGNGILRRRDIKNALYGFDIPLTPREFEKLWASYDTEGKGHITYQEFLQKLGINYSPTVHRPYAEDYFNFMGHFTKQQQVQEEMRELQQSTEKNTPARDKLMDHYQDIIKTLTKIDKSKNGYISISKMQKVLQECGCFLKEEELTSLLNSWGISQHDNSINYHDFLKALENSKPTRPQPKEGEECAPVNFSTLTPEEIVKNIQEVVDSSQAALLTAFSALDKENTGFVKATEFEQVLKDFCYKLTDNQYQYFLRKLRIHLAPYIHWNYFLQNFNCFLEEMADEWAEKMPKGPPPGSPKAVANRDILARLHKAVTSRYHAIAQEFENFDTMKTNTASRDEFRAICTRHVQILTDEQFDRLWSEMPVNAKGRLRYLDFLSRFNTETAATPTATGDSMVAQRGSSVPEISEGATSAVPSSTRDLRTGSKLRGQPCTPASTVTIPCPPPLQNCEPIETKLRKRIQGCWRELLKQCKEKDVNKQGEITTAEFLALVEKFNLDINKEECQQLVIKYDLKNNGKFAYCDFIQSCVLLLKAKETSLMHRMKIQNAHKMKEAGAETSSFYSALLRIQPQIMHCWRPMRRTFKTYDEAGTGLLSVADFRKVLRQYSINLSEEEFFHILEYYDKTLSSKVSYNDFLRAFLQ</sequence>
<evidence type="ECO:0000256" key="9">
    <source>
        <dbReference type="ARBA" id="ARBA00022846"/>
    </source>
</evidence>
<comment type="function">
    <text evidence="16">Negatively regulates the androgen receptor by recruiting histone deacetylase complex, and protein DJ-1 antagonizes this inhibition by abrogation of this complex. Microtubule inner protein (MIP) part of the dynein-decorated doublet microtubules (DMTs) in cilia axoneme, which is required for motile cilia beating.</text>
</comment>
<dbReference type="FunFam" id="1.10.238.10:FF:000242">
    <property type="entry name" value="EF-hand calcium binding domain 6"/>
    <property type="match status" value="1"/>
</dbReference>
<dbReference type="FunFam" id="1.10.238.10:FF:000492">
    <property type="entry name" value="EF-hand calcium binding domain 6"/>
    <property type="match status" value="1"/>
</dbReference>
<evidence type="ECO:0000256" key="17">
    <source>
        <dbReference type="ARBA" id="ARBA00063636"/>
    </source>
</evidence>
<dbReference type="PANTHER" id="PTHR20875">
    <property type="entry name" value="EF-HAND CALCIUM-BINDING DOMAIN-CONTAINING PROTEIN 6-RELATED"/>
    <property type="match status" value="1"/>
</dbReference>
<keyword evidence="15" id="KW-0966">Cell projection</keyword>
<keyword evidence="13" id="KW-0206">Cytoskeleton</keyword>
<evidence type="ECO:0000256" key="7">
    <source>
        <dbReference type="ARBA" id="ARBA00022737"/>
    </source>
</evidence>
<feature type="compositionally biased region" description="Polar residues" evidence="20">
    <location>
        <begin position="7"/>
        <end position="21"/>
    </location>
</feature>
<dbReference type="PANTHER" id="PTHR20875:SF2">
    <property type="entry name" value="EF-HAND CALCIUM-BINDING DOMAIN-CONTAINING PROTEIN 6"/>
    <property type="match status" value="1"/>
</dbReference>
<evidence type="ECO:0000256" key="8">
    <source>
        <dbReference type="ARBA" id="ARBA00022837"/>
    </source>
</evidence>
<keyword evidence="9" id="KW-0282">Flagellum</keyword>
<dbReference type="PROSITE" id="PS50222">
    <property type="entry name" value="EF_HAND_2"/>
    <property type="match status" value="7"/>
</dbReference>
<dbReference type="FunFam" id="1.10.238.10:FF:000243">
    <property type="entry name" value="EF-hand calcium binding domain 6"/>
    <property type="match status" value="1"/>
</dbReference>
<dbReference type="FunFam" id="1.10.238.10:FF:000121">
    <property type="entry name" value="EF-hand calcium-binding domain-containing protein 6"/>
    <property type="match status" value="2"/>
</dbReference>
<organism evidence="22 23">
    <name type="scientific">Carlito syrichta</name>
    <name type="common">Philippine tarsier</name>
    <name type="synonym">Tarsius syrichta</name>
    <dbReference type="NCBI Taxonomy" id="1868482"/>
    <lineage>
        <taxon>Eukaryota</taxon>
        <taxon>Metazoa</taxon>
        <taxon>Chordata</taxon>
        <taxon>Craniata</taxon>
        <taxon>Vertebrata</taxon>
        <taxon>Euteleostomi</taxon>
        <taxon>Mammalia</taxon>
        <taxon>Eutheria</taxon>
        <taxon>Euarchontoglires</taxon>
        <taxon>Primates</taxon>
        <taxon>Haplorrhini</taxon>
        <taxon>Tarsiiformes</taxon>
        <taxon>Tarsiidae</taxon>
        <taxon>Carlito</taxon>
    </lineage>
</organism>
<evidence type="ECO:0000313" key="23">
    <source>
        <dbReference type="RefSeq" id="XP_008056864.1"/>
    </source>
</evidence>
<accession>A0A1U7T9Y8</accession>
<keyword evidence="4" id="KW-0678">Repressor</keyword>
<keyword evidence="22" id="KW-1185">Reference proteome</keyword>
<comment type="subunit">
    <text evidence="17">Microtubule inner protein component of sperm flagellar doublet microtubules. Binds PARK7. Part of a ternary complex containing PARK7, EFCAB6/DJBP and AR.</text>
</comment>
<dbReference type="CTD" id="64800"/>
<protein>
    <recommendedName>
        <fullName evidence="18">EF-hand calcium-binding domain-containing protein 6</fullName>
    </recommendedName>
    <alternativeName>
        <fullName evidence="19">DJ-1-binding protein</fullName>
    </alternativeName>
</protein>
<feature type="domain" description="EF-hand" evidence="21">
    <location>
        <begin position="909"/>
        <end position="944"/>
    </location>
</feature>
<keyword evidence="11" id="KW-0969">Cilium</keyword>
<evidence type="ECO:0000256" key="15">
    <source>
        <dbReference type="ARBA" id="ARBA00023273"/>
    </source>
</evidence>
<dbReference type="SMART" id="SM00054">
    <property type="entry name" value="EFh"/>
    <property type="match status" value="11"/>
</dbReference>
<evidence type="ECO:0000256" key="16">
    <source>
        <dbReference type="ARBA" id="ARBA00054968"/>
    </source>
</evidence>
<evidence type="ECO:0000256" key="4">
    <source>
        <dbReference type="ARBA" id="ARBA00022491"/>
    </source>
</evidence>
<feature type="compositionally biased region" description="Polar residues" evidence="20">
    <location>
        <begin position="1296"/>
        <end position="1305"/>
    </location>
</feature>
<feature type="domain" description="EF-hand" evidence="21">
    <location>
        <begin position="767"/>
        <end position="802"/>
    </location>
</feature>
<dbReference type="PROSITE" id="PS00018">
    <property type="entry name" value="EF_HAND_1"/>
    <property type="match status" value="2"/>
</dbReference>
<keyword evidence="14" id="KW-0539">Nucleus</keyword>
<dbReference type="FunFam" id="1.10.238.10:FF:000325">
    <property type="entry name" value="EF-hand calcium binding domain 6"/>
    <property type="match status" value="1"/>
</dbReference>
<dbReference type="FunFam" id="1.10.238.10:FF:000179">
    <property type="entry name" value="EF-hand calcium-binding domain-containing protein 6"/>
    <property type="match status" value="1"/>
</dbReference>
<keyword evidence="3" id="KW-0963">Cytoplasm</keyword>
<dbReference type="RefSeq" id="XP_008056864.1">
    <property type="nucleotide sequence ID" value="XM_008058673.2"/>
</dbReference>
<evidence type="ECO:0000256" key="10">
    <source>
        <dbReference type="ARBA" id="ARBA00023015"/>
    </source>
</evidence>
<keyword evidence="12" id="KW-0804">Transcription</keyword>
<dbReference type="KEGG" id="csyr:103261044"/>
<dbReference type="Pfam" id="PF08976">
    <property type="entry name" value="EF-hand_11"/>
    <property type="match status" value="2"/>
</dbReference>
<evidence type="ECO:0000256" key="3">
    <source>
        <dbReference type="ARBA" id="ARBA00022490"/>
    </source>
</evidence>
<evidence type="ECO:0000256" key="12">
    <source>
        <dbReference type="ARBA" id="ARBA00023163"/>
    </source>
</evidence>
<evidence type="ECO:0000256" key="13">
    <source>
        <dbReference type="ARBA" id="ARBA00023212"/>
    </source>
</evidence>
<feature type="domain" description="EF-hand" evidence="21">
    <location>
        <begin position="1465"/>
        <end position="1495"/>
    </location>
</feature>
<evidence type="ECO:0000256" key="20">
    <source>
        <dbReference type="SAM" id="MobiDB-lite"/>
    </source>
</evidence>
<keyword evidence="6" id="KW-0479">Metal-binding</keyword>
<reference evidence="23" key="1">
    <citation type="submission" date="2025-08" db="UniProtKB">
        <authorList>
            <consortium name="RefSeq"/>
        </authorList>
    </citation>
    <scope>IDENTIFICATION</scope>
</reference>
<evidence type="ECO:0000256" key="1">
    <source>
        <dbReference type="ARBA" id="ARBA00004123"/>
    </source>
</evidence>
<evidence type="ECO:0000256" key="2">
    <source>
        <dbReference type="ARBA" id="ARBA00004611"/>
    </source>
</evidence>
<evidence type="ECO:0000256" key="18">
    <source>
        <dbReference type="ARBA" id="ARBA00069150"/>
    </source>
</evidence>
<evidence type="ECO:0000313" key="22">
    <source>
        <dbReference type="Proteomes" id="UP000189704"/>
    </source>
</evidence>
<dbReference type="SUPFAM" id="SSF47473">
    <property type="entry name" value="EF-hand"/>
    <property type="match status" value="8"/>
</dbReference>
<evidence type="ECO:0000256" key="6">
    <source>
        <dbReference type="ARBA" id="ARBA00022723"/>
    </source>
</evidence>
<dbReference type="OrthoDB" id="26525at2759"/>
<keyword evidence="7" id="KW-0677">Repeat</keyword>
<evidence type="ECO:0000256" key="14">
    <source>
        <dbReference type="ARBA" id="ARBA00023242"/>
    </source>
</evidence>
<feature type="region of interest" description="Disordered" evidence="20">
    <location>
        <begin position="1291"/>
        <end position="1317"/>
    </location>
</feature>
<keyword evidence="10" id="KW-0805">Transcription regulation</keyword>
<dbReference type="GO" id="GO:0005654">
    <property type="term" value="C:nucleoplasm"/>
    <property type="evidence" value="ECO:0007669"/>
    <property type="project" value="TreeGrafter"/>
</dbReference>
<dbReference type="FunFam" id="1.10.238.10:FF:000285">
    <property type="entry name" value="EF-hand calcium-binding domain-containing protein 6"/>
    <property type="match status" value="1"/>
</dbReference>
<feature type="region of interest" description="Disordered" evidence="20">
    <location>
        <begin position="1"/>
        <end position="21"/>
    </location>
</feature>
<gene>
    <name evidence="23" type="primary">EFCAB6</name>
</gene>
<dbReference type="InterPro" id="IPR052603">
    <property type="entry name" value="EFCB6"/>
</dbReference>
<dbReference type="InterPro" id="IPR018247">
    <property type="entry name" value="EF_Hand_1_Ca_BS"/>
</dbReference>
<keyword evidence="8" id="KW-0106">Calcium</keyword>
<dbReference type="InterPro" id="IPR002048">
    <property type="entry name" value="EF_hand_dom"/>
</dbReference>
<dbReference type="InterPro" id="IPR015070">
    <property type="entry name" value="EF_hand_DJBP"/>
</dbReference>
<dbReference type="CDD" id="cd00051">
    <property type="entry name" value="EFh"/>
    <property type="match status" value="1"/>
</dbReference>
<keyword evidence="5" id="KW-0597">Phosphoprotein</keyword>
<proteinExistence type="predicted"/>
<evidence type="ECO:0000256" key="11">
    <source>
        <dbReference type="ARBA" id="ARBA00023069"/>
    </source>
</evidence>
<feature type="domain" description="EF-hand" evidence="21">
    <location>
        <begin position="198"/>
        <end position="233"/>
    </location>
</feature>
<dbReference type="InterPro" id="IPR011992">
    <property type="entry name" value="EF-hand-dom_pair"/>
</dbReference>
<dbReference type="GO" id="GO:0005509">
    <property type="term" value="F:calcium ion binding"/>
    <property type="evidence" value="ECO:0007669"/>
    <property type="project" value="InterPro"/>
</dbReference>
<dbReference type="Gene3D" id="1.10.238.10">
    <property type="entry name" value="EF-hand"/>
    <property type="match status" value="11"/>
</dbReference>
<dbReference type="STRING" id="1868482.ENSTSYP00000008763"/>
<feature type="domain" description="EF-hand" evidence="21">
    <location>
        <begin position="96"/>
        <end position="131"/>
    </location>
</feature>
<dbReference type="Proteomes" id="UP000189704">
    <property type="component" value="Unplaced"/>
</dbReference>